<evidence type="ECO:0000256" key="4">
    <source>
        <dbReference type="ARBA" id="ARBA00023242"/>
    </source>
</evidence>
<evidence type="ECO:0000256" key="5">
    <source>
        <dbReference type="SAM" id="MobiDB-lite"/>
    </source>
</evidence>
<dbReference type="CDD" id="cd14687">
    <property type="entry name" value="bZIP_ATF2"/>
    <property type="match status" value="1"/>
</dbReference>
<accession>A0A376B8W1</accession>
<dbReference type="InterPro" id="IPR046347">
    <property type="entry name" value="bZIP_sf"/>
</dbReference>
<dbReference type="VEuPathDB" id="FungiDB:SCODWIG_02866"/>
<evidence type="ECO:0000256" key="2">
    <source>
        <dbReference type="ARBA" id="ARBA00023015"/>
    </source>
</evidence>
<dbReference type="Proteomes" id="UP000262825">
    <property type="component" value="Unassembled WGS sequence"/>
</dbReference>
<dbReference type="AlphaFoldDB" id="A0A376B8W1"/>
<sequence length="584" mass="63153">MSTFDLEPNPFEQSFASKPSVISIVNKPSADDVTTTVTTNNPSNSKNAGITVADSTSNYNEKKNNYNNKVAITSSSANTSSALEATNSLINTGSTVNNIENQDLGPASSAPLVSNSPNPISVSTTNASSNTNILAPVIDSNNNTNVSNQNDVSDILLHGASVITNNTTNNNNSRPIINSPSLLTPGGSRKLPLPISNNSPGMGSAVASGILNPSSSTLTPSTFFFSLTQGKNILTPNIESSIRTGLTPAILYGASNTATTNNNAHNNTMTSSLTKVFPTTQEVLTKQQILFENNSSTNNGINATGNIPIMSGIMNTANPNKNNTNTDNRTGIESILGLPIATSSHTGLTPQLNNTIKNVATKATAAAISTVNASSNKVAEMKLEVPKNKRKRSRASSTSSITQQKVNGTVNKNKKSKKSENYDLNINKNVTVESKVKKESKDNIEVPDEKEKKRREFLERNRLAASKFRRRKKEYIKKIERHLDFYKNEYNDITENFMKHLITVPHSAGCNAASENTASTASLIDLLKNAVISKDTQYSLGIIQEIEAAFMKTGYYQRAGVDPTVLEKEDEDYYDEEEQRDKKI</sequence>
<keyword evidence="2" id="KW-0805">Transcription regulation</keyword>
<keyword evidence="3" id="KW-0804">Transcription</keyword>
<feature type="region of interest" description="Disordered" evidence="5">
    <location>
        <begin position="380"/>
        <end position="423"/>
    </location>
</feature>
<feature type="domain" description="BZIP" evidence="6">
    <location>
        <begin position="449"/>
        <end position="507"/>
    </location>
</feature>
<dbReference type="GO" id="GO:0005634">
    <property type="term" value="C:nucleus"/>
    <property type="evidence" value="ECO:0007669"/>
    <property type="project" value="UniProtKB-SubCell"/>
</dbReference>
<organism evidence="7 8">
    <name type="scientific">Saccharomycodes ludwigii</name>
    <dbReference type="NCBI Taxonomy" id="36035"/>
    <lineage>
        <taxon>Eukaryota</taxon>
        <taxon>Fungi</taxon>
        <taxon>Dikarya</taxon>
        <taxon>Ascomycota</taxon>
        <taxon>Saccharomycotina</taxon>
        <taxon>Saccharomycetes</taxon>
        <taxon>Saccharomycodales</taxon>
        <taxon>Saccharomycodaceae</taxon>
        <taxon>Saccharomycodes</taxon>
    </lineage>
</organism>
<dbReference type="SMART" id="SM00338">
    <property type="entry name" value="BRLZ"/>
    <property type="match status" value="1"/>
</dbReference>
<name>A0A376B8W1_9ASCO</name>
<dbReference type="GO" id="GO:0003700">
    <property type="term" value="F:DNA-binding transcription factor activity"/>
    <property type="evidence" value="ECO:0007669"/>
    <property type="project" value="InterPro"/>
</dbReference>
<comment type="subcellular location">
    <subcellularLocation>
        <location evidence="1">Nucleus</location>
    </subcellularLocation>
</comment>
<evidence type="ECO:0000256" key="1">
    <source>
        <dbReference type="ARBA" id="ARBA00004123"/>
    </source>
</evidence>
<evidence type="ECO:0000259" key="6">
    <source>
        <dbReference type="SMART" id="SM00338"/>
    </source>
</evidence>
<reference evidence="8" key="1">
    <citation type="submission" date="2018-06" db="EMBL/GenBank/DDBJ databases">
        <authorList>
            <person name="Guldener U."/>
        </authorList>
    </citation>
    <scope>NUCLEOTIDE SEQUENCE [LARGE SCALE GENOMIC DNA]</scope>
    <source>
        <strain evidence="8">UTAD17</strain>
    </source>
</reference>
<proteinExistence type="predicted"/>
<dbReference type="SUPFAM" id="SSF57959">
    <property type="entry name" value="Leucine zipper domain"/>
    <property type="match status" value="1"/>
</dbReference>
<dbReference type="EMBL" id="UFAJ01000569">
    <property type="protein sequence ID" value="SSD61105.1"/>
    <property type="molecule type" value="Genomic_DNA"/>
</dbReference>
<feature type="compositionally biased region" description="Polar residues" evidence="5">
    <location>
        <begin position="401"/>
        <end position="410"/>
    </location>
</feature>
<evidence type="ECO:0000313" key="8">
    <source>
        <dbReference type="Proteomes" id="UP000262825"/>
    </source>
</evidence>
<dbReference type="PANTHER" id="PTHR19304">
    <property type="entry name" value="CYCLIC-AMP RESPONSE ELEMENT BINDING PROTEIN"/>
    <property type="match status" value="1"/>
</dbReference>
<protein>
    <recommendedName>
        <fullName evidence="6">BZIP domain-containing protein</fullName>
    </recommendedName>
</protein>
<gene>
    <name evidence="7" type="ORF">SCODWIG_02866</name>
</gene>
<keyword evidence="4" id="KW-0539">Nucleus</keyword>
<dbReference type="InterPro" id="IPR004827">
    <property type="entry name" value="bZIP"/>
</dbReference>
<dbReference type="Gene3D" id="1.20.5.170">
    <property type="match status" value="1"/>
</dbReference>
<dbReference type="Pfam" id="PF11785">
    <property type="entry name" value="Aft1_OSA"/>
    <property type="match status" value="1"/>
</dbReference>
<evidence type="ECO:0000256" key="3">
    <source>
        <dbReference type="ARBA" id="ARBA00023163"/>
    </source>
</evidence>
<keyword evidence="8" id="KW-1185">Reference proteome</keyword>
<evidence type="ECO:0000313" key="7">
    <source>
        <dbReference type="EMBL" id="SSD61105.1"/>
    </source>
</evidence>
<dbReference type="InterPro" id="IPR051027">
    <property type="entry name" value="bZIP_transcription_factors"/>
</dbReference>
<dbReference type="InterPro" id="IPR020956">
    <property type="entry name" value="TF_Aft1_OSM"/>
</dbReference>